<gene>
    <name evidence="6" type="ORF">ACFPPD_26145</name>
</gene>
<accession>A0ABW0M1X5</accession>
<keyword evidence="2 5" id="KW-0378">Hydrolase</keyword>
<protein>
    <recommendedName>
        <fullName evidence="5">Tyrosine-protein phosphatase</fullName>
        <ecNumber evidence="5">3.1.3.48</ecNumber>
    </recommendedName>
</protein>
<evidence type="ECO:0000256" key="5">
    <source>
        <dbReference type="PIRNR" id="PIRNR016557"/>
    </source>
</evidence>
<dbReference type="EC" id="3.1.3.48" evidence="5"/>
<dbReference type="PIRSF" id="PIRSF016557">
    <property type="entry name" value="Caps_synth_CpsB"/>
    <property type="match status" value="1"/>
</dbReference>
<evidence type="ECO:0000313" key="6">
    <source>
        <dbReference type="EMBL" id="MFC5472169.1"/>
    </source>
</evidence>
<dbReference type="PANTHER" id="PTHR39181">
    <property type="entry name" value="TYROSINE-PROTEIN PHOSPHATASE YWQE"/>
    <property type="match status" value="1"/>
</dbReference>
<sequence>MIDTHCHILPMCDDGPDHWMQSLEMARDAVRQGITTVVATPHHKKHLYFNGSDKIKKMVEQMNAILASEDIPLKVWTGQEYHLNAVYSKGWVKEFPLVLGNSKYVLVELPSRDTPKFLLAFIQYLKENDIVPIIAHPERHLPFIREPNRMYDLIESGVRFQLTAPSLVGHYGIEVQQAAWTMARNHWVHLLASDAHDINKRGFRLREAYWLMEAGLGKEAASFLKSNAELLVQGGTIEQGAPIVPLKLKRKRLISIWR</sequence>
<dbReference type="PANTHER" id="PTHR39181:SF1">
    <property type="entry name" value="TYROSINE-PROTEIN PHOSPHATASE YWQE"/>
    <property type="match status" value="1"/>
</dbReference>
<keyword evidence="7" id="KW-1185">Reference proteome</keyword>
<comment type="catalytic activity">
    <reaction evidence="4 5">
        <text>O-phospho-L-tyrosyl-[protein] + H2O = L-tyrosyl-[protein] + phosphate</text>
        <dbReference type="Rhea" id="RHEA:10684"/>
        <dbReference type="Rhea" id="RHEA-COMP:10136"/>
        <dbReference type="Rhea" id="RHEA-COMP:20101"/>
        <dbReference type="ChEBI" id="CHEBI:15377"/>
        <dbReference type="ChEBI" id="CHEBI:43474"/>
        <dbReference type="ChEBI" id="CHEBI:46858"/>
        <dbReference type="ChEBI" id="CHEBI:61978"/>
        <dbReference type="EC" id="3.1.3.48"/>
    </reaction>
</comment>
<dbReference type="Pfam" id="PF19567">
    <property type="entry name" value="CpsB_CapC"/>
    <property type="match status" value="1"/>
</dbReference>
<dbReference type="RefSeq" id="WP_209749056.1">
    <property type="nucleotide sequence ID" value="NZ_JBHSMH010000118.1"/>
</dbReference>
<evidence type="ECO:0000256" key="3">
    <source>
        <dbReference type="ARBA" id="ARBA00022912"/>
    </source>
</evidence>
<dbReference type="InterPro" id="IPR016195">
    <property type="entry name" value="Pol/histidinol_Pase-like"/>
</dbReference>
<dbReference type="SUPFAM" id="SSF89550">
    <property type="entry name" value="PHP domain-like"/>
    <property type="match status" value="1"/>
</dbReference>
<dbReference type="EMBL" id="JBHSMH010000118">
    <property type="protein sequence ID" value="MFC5472169.1"/>
    <property type="molecule type" value="Genomic_DNA"/>
</dbReference>
<proteinExistence type="inferred from homology"/>
<evidence type="ECO:0000256" key="2">
    <source>
        <dbReference type="ARBA" id="ARBA00022801"/>
    </source>
</evidence>
<organism evidence="6 7">
    <name type="scientific">Cohnella suwonensis</name>
    <dbReference type="NCBI Taxonomy" id="696072"/>
    <lineage>
        <taxon>Bacteria</taxon>
        <taxon>Bacillati</taxon>
        <taxon>Bacillota</taxon>
        <taxon>Bacilli</taxon>
        <taxon>Bacillales</taxon>
        <taxon>Paenibacillaceae</taxon>
        <taxon>Cohnella</taxon>
    </lineage>
</organism>
<comment type="similarity">
    <text evidence="1 5">Belongs to the metallo-dependent hydrolases superfamily. CpsB/CapC family.</text>
</comment>
<dbReference type="Gene3D" id="3.20.20.140">
    <property type="entry name" value="Metal-dependent hydrolases"/>
    <property type="match status" value="1"/>
</dbReference>
<name>A0ABW0M1X5_9BACL</name>
<dbReference type="Proteomes" id="UP001596105">
    <property type="component" value="Unassembled WGS sequence"/>
</dbReference>
<evidence type="ECO:0000256" key="4">
    <source>
        <dbReference type="ARBA" id="ARBA00051722"/>
    </source>
</evidence>
<comment type="caution">
    <text evidence="6">The sequence shown here is derived from an EMBL/GenBank/DDBJ whole genome shotgun (WGS) entry which is preliminary data.</text>
</comment>
<reference evidence="7" key="1">
    <citation type="journal article" date="2019" name="Int. J. Syst. Evol. Microbiol.">
        <title>The Global Catalogue of Microorganisms (GCM) 10K type strain sequencing project: providing services to taxonomists for standard genome sequencing and annotation.</title>
        <authorList>
            <consortium name="The Broad Institute Genomics Platform"/>
            <consortium name="The Broad Institute Genome Sequencing Center for Infectious Disease"/>
            <person name="Wu L."/>
            <person name="Ma J."/>
        </authorList>
    </citation>
    <scope>NUCLEOTIDE SEQUENCE [LARGE SCALE GENOMIC DNA]</scope>
    <source>
        <strain evidence="7">CCUG 57113</strain>
    </source>
</reference>
<evidence type="ECO:0000256" key="1">
    <source>
        <dbReference type="ARBA" id="ARBA00005750"/>
    </source>
</evidence>
<dbReference type="InterPro" id="IPR016667">
    <property type="entry name" value="Caps_polysacc_synth_CpsB/CapC"/>
</dbReference>
<evidence type="ECO:0000313" key="7">
    <source>
        <dbReference type="Proteomes" id="UP001596105"/>
    </source>
</evidence>
<keyword evidence="3 5" id="KW-0904">Protein phosphatase</keyword>